<dbReference type="AlphaFoldDB" id="A0A8J2RU02"/>
<gene>
    <name evidence="3" type="ORF">DGAL_LOCUS11878</name>
</gene>
<keyword evidence="1" id="KW-0812">Transmembrane</keyword>
<reference evidence="3" key="1">
    <citation type="submission" date="2021-11" db="EMBL/GenBank/DDBJ databases">
        <authorList>
            <person name="Schell T."/>
        </authorList>
    </citation>
    <scope>NUCLEOTIDE SEQUENCE</scope>
    <source>
        <strain evidence="3">M5</strain>
    </source>
</reference>
<feature type="signal peptide" evidence="2">
    <location>
        <begin position="1"/>
        <end position="24"/>
    </location>
</feature>
<feature type="chain" id="PRO_5035285637" evidence="2">
    <location>
        <begin position="25"/>
        <end position="181"/>
    </location>
</feature>
<keyword evidence="4" id="KW-1185">Reference proteome</keyword>
<protein>
    <submittedName>
        <fullName evidence="3">Uncharacterized protein</fullName>
    </submittedName>
</protein>
<feature type="transmembrane region" description="Helical" evidence="1">
    <location>
        <begin position="94"/>
        <end position="119"/>
    </location>
</feature>
<dbReference type="OrthoDB" id="6336411at2759"/>
<evidence type="ECO:0000256" key="1">
    <source>
        <dbReference type="SAM" id="Phobius"/>
    </source>
</evidence>
<keyword evidence="1" id="KW-0472">Membrane</keyword>
<name>A0A8J2RU02_9CRUS</name>
<evidence type="ECO:0000313" key="3">
    <source>
        <dbReference type="EMBL" id="CAH0108489.1"/>
    </source>
</evidence>
<sequence length="181" mass="20607">MFFKTFASIAILFSTLSLFPYIHARLCQIEDHLRWINGNTSQISDEQDLFHCPQSEDPPQFTDCCYSDSHAVPDTGMCCERKSHDFDLGFDDRLLIAISVGVIISCLLSSILVLVCCFCSKCPLYSVCHSKYQHNDTIAFTTKEELMKLNGMPNEDYKIQSGYEPNTVKVRPIMTLEERIA</sequence>
<comment type="caution">
    <text evidence="3">The sequence shown here is derived from an EMBL/GenBank/DDBJ whole genome shotgun (WGS) entry which is preliminary data.</text>
</comment>
<dbReference type="EMBL" id="CAKKLH010000284">
    <property type="protein sequence ID" value="CAH0108489.1"/>
    <property type="molecule type" value="Genomic_DNA"/>
</dbReference>
<organism evidence="3 4">
    <name type="scientific">Daphnia galeata</name>
    <dbReference type="NCBI Taxonomy" id="27404"/>
    <lineage>
        <taxon>Eukaryota</taxon>
        <taxon>Metazoa</taxon>
        <taxon>Ecdysozoa</taxon>
        <taxon>Arthropoda</taxon>
        <taxon>Crustacea</taxon>
        <taxon>Branchiopoda</taxon>
        <taxon>Diplostraca</taxon>
        <taxon>Cladocera</taxon>
        <taxon>Anomopoda</taxon>
        <taxon>Daphniidae</taxon>
        <taxon>Daphnia</taxon>
    </lineage>
</organism>
<keyword evidence="1" id="KW-1133">Transmembrane helix</keyword>
<evidence type="ECO:0000256" key="2">
    <source>
        <dbReference type="SAM" id="SignalP"/>
    </source>
</evidence>
<proteinExistence type="predicted"/>
<dbReference type="Proteomes" id="UP000789390">
    <property type="component" value="Unassembled WGS sequence"/>
</dbReference>
<evidence type="ECO:0000313" key="4">
    <source>
        <dbReference type="Proteomes" id="UP000789390"/>
    </source>
</evidence>
<keyword evidence="2" id="KW-0732">Signal</keyword>
<accession>A0A8J2RU02</accession>